<proteinExistence type="predicted"/>
<evidence type="ECO:0000313" key="2">
    <source>
        <dbReference type="EMBL" id="RCS52752.1"/>
    </source>
</evidence>
<name>A0A368KV40_9BACT</name>
<organism evidence="2 3">
    <name type="scientific">Bremerella cremea</name>
    <dbReference type="NCBI Taxonomy" id="1031537"/>
    <lineage>
        <taxon>Bacteria</taxon>
        <taxon>Pseudomonadati</taxon>
        <taxon>Planctomycetota</taxon>
        <taxon>Planctomycetia</taxon>
        <taxon>Pirellulales</taxon>
        <taxon>Pirellulaceae</taxon>
        <taxon>Bremerella</taxon>
    </lineage>
</organism>
<sequence>MTGTITKDGVPFTNASLEFYPKGPGAPSYGKSDEEGNFSLRYSTGSPGAIEGEHLVTVIGGQMKSGVTPVKKEERGLASLTEGDTPPAKPVANPEAKGRRRGGGGGEPESIQGIPAMVSAENENHVVIEL</sequence>
<dbReference type="EMBL" id="QPEX01000011">
    <property type="protein sequence ID" value="RCS52752.1"/>
    <property type="molecule type" value="Genomic_DNA"/>
</dbReference>
<dbReference type="Proteomes" id="UP000253562">
    <property type="component" value="Unassembled WGS sequence"/>
</dbReference>
<feature type="region of interest" description="Disordered" evidence="1">
    <location>
        <begin position="67"/>
        <end position="130"/>
    </location>
</feature>
<gene>
    <name evidence="2" type="ORF">DTL42_07910</name>
</gene>
<comment type="caution">
    <text evidence="2">The sequence shown here is derived from an EMBL/GenBank/DDBJ whole genome shotgun (WGS) entry which is preliminary data.</text>
</comment>
<evidence type="ECO:0000256" key="1">
    <source>
        <dbReference type="SAM" id="MobiDB-lite"/>
    </source>
</evidence>
<protein>
    <recommendedName>
        <fullName evidence="4">Carboxypeptidase regulatory-like domain-containing protein</fullName>
    </recommendedName>
</protein>
<reference evidence="2 3" key="1">
    <citation type="submission" date="2018-07" db="EMBL/GenBank/DDBJ databases">
        <title>Comparative genomes isolates from brazilian mangrove.</title>
        <authorList>
            <person name="De Araujo J.E."/>
            <person name="Taketani R.G."/>
            <person name="Silva M.C.P."/>
            <person name="Lourenco M.V."/>
            <person name="Oliveira V.M."/>
            <person name="Andreote F.D."/>
        </authorList>
    </citation>
    <scope>NUCLEOTIDE SEQUENCE [LARGE SCALE GENOMIC DNA]</scope>
    <source>
        <strain evidence="2 3">HEX PRIS-MGV</strain>
    </source>
</reference>
<accession>A0A368KV40</accession>
<evidence type="ECO:0000313" key="3">
    <source>
        <dbReference type="Proteomes" id="UP000253562"/>
    </source>
</evidence>
<feature type="region of interest" description="Disordered" evidence="1">
    <location>
        <begin position="1"/>
        <end position="47"/>
    </location>
</feature>
<dbReference type="AlphaFoldDB" id="A0A368KV40"/>
<evidence type="ECO:0008006" key="4">
    <source>
        <dbReference type="Google" id="ProtNLM"/>
    </source>
</evidence>